<sequence length="114" mass="12246">MKILIHLLVSTAAIIVATYLIPGTTITLMSAVILSIVLGVINVFIKPVVKLVALPLTVLTLGLFSLVINALFILLAAAIVPGFSVAGFWMAFWFSIALSLINAFFNVFQDKVEV</sequence>
<gene>
    <name evidence="2" type="ORF">COV91_01605</name>
</gene>
<dbReference type="AlphaFoldDB" id="A0A2H0KCA0"/>
<feature type="transmembrane region" description="Helical" evidence="1">
    <location>
        <begin position="28"/>
        <end position="45"/>
    </location>
</feature>
<keyword evidence="1" id="KW-1133">Transmembrane helix</keyword>
<protein>
    <recommendedName>
        <fullName evidence="4">Phage holin family protein</fullName>
    </recommendedName>
</protein>
<evidence type="ECO:0000256" key="1">
    <source>
        <dbReference type="SAM" id="Phobius"/>
    </source>
</evidence>
<feature type="transmembrane region" description="Helical" evidence="1">
    <location>
        <begin position="86"/>
        <end position="108"/>
    </location>
</feature>
<reference evidence="2 3" key="1">
    <citation type="submission" date="2017-09" db="EMBL/GenBank/DDBJ databases">
        <title>Depth-based differentiation of microbial function through sediment-hosted aquifers and enrichment of novel symbionts in the deep terrestrial subsurface.</title>
        <authorList>
            <person name="Probst A.J."/>
            <person name="Ladd B."/>
            <person name="Jarett J.K."/>
            <person name="Geller-Mcgrath D.E."/>
            <person name="Sieber C.M."/>
            <person name="Emerson J.B."/>
            <person name="Anantharaman K."/>
            <person name="Thomas B.C."/>
            <person name="Malmstrom R."/>
            <person name="Stieglmeier M."/>
            <person name="Klingl A."/>
            <person name="Woyke T."/>
            <person name="Ryan C.M."/>
            <person name="Banfield J.F."/>
        </authorList>
    </citation>
    <scope>NUCLEOTIDE SEQUENCE [LARGE SCALE GENOMIC DNA]</scope>
    <source>
        <strain evidence="2">CG11_big_fil_rev_8_21_14_0_20_46_11</strain>
    </source>
</reference>
<evidence type="ECO:0008006" key="4">
    <source>
        <dbReference type="Google" id="ProtNLM"/>
    </source>
</evidence>
<evidence type="ECO:0000313" key="2">
    <source>
        <dbReference type="EMBL" id="PIQ68888.1"/>
    </source>
</evidence>
<name>A0A2H0KCA0_9BACT</name>
<dbReference type="EMBL" id="PCVG01000019">
    <property type="protein sequence ID" value="PIQ68888.1"/>
    <property type="molecule type" value="Genomic_DNA"/>
</dbReference>
<comment type="caution">
    <text evidence="2">The sequence shown here is derived from an EMBL/GenBank/DDBJ whole genome shotgun (WGS) entry which is preliminary data.</text>
</comment>
<dbReference type="Pfam" id="PF04020">
    <property type="entry name" value="Phage_holin_4_2"/>
    <property type="match status" value="1"/>
</dbReference>
<keyword evidence="1" id="KW-0812">Transmembrane</keyword>
<keyword evidence="1" id="KW-0472">Membrane</keyword>
<dbReference type="PANTHER" id="PTHR37309:SF1">
    <property type="entry name" value="SLR0284 PROTEIN"/>
    <property type="match status" value="1"/>
</dbReference>
<organism evidence="2 3">
    <name type="scientific">Candidatus Taylorbacteria bacterium CG11_big_fil_rev_8_21_14_0_20_46_11</name>
    <dbReference type="NCBI Taxonomy" id="1975025"/>
    <lineage>
        <taxon>Bacteria</taxon>
        <taxon>Candidatus Tayloriibacteriota</taxon>
    </lineage>
</organism>
<dbReference type="PANTHER" id="PTHR37309">
    <property type="entry name" value="SLR0284 PROTEIN"/>
    <property type="match status" value="1"/>
</dbReference>
<evidence type="ECO:0000313" key="3">
    <source>
        <dbReference type="Proteomes" id="UP000229342"/>
    </source>
</evidence>
<accession>A0A2H0KCA0</accession>
<feature type="transmembrane region" description="Helical" evidence="1">
    <location>
        <begin position="52"/>
        <end position="80"/>
    </location>
</feature>
<dbReference type="Proteomes" id="UP000229342">
    <property type="component" value="Unassembled WGS sequence"/>
</dbReference>
<proteinExistence type="predicted"/>
<dbReference type="InterPro" id="IPR007165">
    <property type="entry name" value="Phage_holin_4_2"/>
</dbReference>